<proteinExistence type="predicted"/>
<evidence type="ECO:0000256" key="2">
    <source>
        <dbReference type="SAM" id="SignalP"/>
    </source>
</evidence>
<comment type="caution">
    <text evidence="3">The sequence shown here is derived from an EMBL/GenBank/DDBJ whole genome shotgun (WGS) entry which is preliminary data.</text>
</comment>
<organism evidence="3 4">
    <name type="scientific">Actinophytocola glycyrrhizae</name>
    <dbReference type="NCBI Taxonomy" id="2044873"/>
    <lineage>
        <taxon>Bacteria</taxon>
        <taxon>Bacillati</taxon>
        <taxon>Actinomycetota</taxon>
        <taxon>Actinomycetes</taxon>
        <taxon>Pseudonocardiales</taxon>
        <taxon>Pseudonocardiaceae</taxon>
    </lineage>
</organism>
<name>A0ABV9SG38_9PSEU</name>
<keyword evidence="2" id="KW-0732">Signal</keyword>
<sequence>MRKRLMVAVAAVVAFAAGCTTSASGQSTPVPGETPSSDPGTSTSEPSGSATPTVEVPPRPRDISLEGLDPCTLYTAAQRAQLGVDDVDSGETESEVFKGMKECTLAVENQEPFYDYSALAVTTEGVEAWLTGNRNVDAELISVQGFPAAQFKFRGVEDEGCDIAVGVAEGQSLWIDVVPLERVFEQDELCQMVKEATEMAMTTLQTLK</sequence>
<evidence type="ECO:0000313" key="3">
    <source>
        <dbReference type="EMBL" id="MFC4858894.1"/>
    </source>
</evidence>
<feature type="chain" id="PRO_5046202813" evidence="2">
    <location>
        <begin position="26"/>
        <end position="208"/>
    </location>
</feature>
<evidence type="ECO:0000313" key="4">
    <source>
        <dbReference type="Proteomes" id="UP001595859"/>
    </source>
</evidence>
<dbReference type="Proteomes" id="UP001595859">
    <property type="component" value="Unassembled WGS sequence"/>
</dbReference>
<dbReference type="PROSITE" id="PS51257">
    <property type="entry name" value="PROKAR_LIPOPROTEIN"/>
    <property type="match status" value="1"/>
</dbReference>
<dbReference type="Pfam" id="PF12079">
    <property type="entry name" value="DUF3558"/>
    <property type="match status" value="1"/>
</dbReference>
<evidence type="ECO:0000256" key="1">
    <source>
        <dbReference type="SAM" id="MobiDB-lite"/>
    </source>
</evidence>
<gene>
    <name evidence="3" type="ORF">ACFPCV_35815</name>
</gene>
<protein>
    <submittedName>
        <fullName evidence="3">DUF3558 domain-containing protein</fullName>
    </submittedName>
</protein>
<feature type="region of interest" description="Disordered" evidence="1">
    <location>
        <begin position="21"/>
        <end position="62"/>
    </location>
</feature>
<dbReference type="RefSeq" id="WP_378061614.1">
    <property type="nucleotide sequence ID" value="NZ_JBHSIS010000024.1"/>
</dbReference>
<dbReference type="InterPro" id="IPR024520">
    <property type="entry name" value="DUF3558"/>
</dbReference>
<feature type="compositionally biased region" description="Polar residues" evidence="1">
    <location>
        <begin position="21"/>
        <end position="52"/>
    </location>
</feature>
<dbReference type="EMBL" id="JBHSIS010000024">
    <property type="protein sequence ID" value="MFC4858894.1"/>
    <property type="molecule type" value="Genomic_DNA"/>
</dbReference>
<accession>A0ABV9SG38</accession>
<feature type="signal peptide" evidence="2">
    <location>
        <begin position="1"/>
        <end position="25"/>
    </location>
</feature>
<reference evidence="4" key="1">
    <citation type="journal article" date="2019" name="Int. J. Syst. Evol. Microbiol.">
        <title>The Global Catalogue of Microorganisms (GCM) 10K type strain sequencing project: providing services to taxonomists for standard genome sequencing and annotation.</title>
        <authorList>
            <consortium name="The Broad Institute Genomics Platform"/>
            <consortium name="The Broad Institute Genome Sequencing Center for Infectious Disease"/>
            <person name="Wu L."/>
            <person name="Ma J."/>
        </authorList>
    </citation>
    <scope>NUCLEOTIDE SEQUENCE [LARGE SCALE GENOMIC DNA]</scope>
    <source>
        <strain evidence="4">ZS-22-S1</strain>
    </source>
</reference>
<keyword evidence="4" id="KW-1185">Reference proteome</keyword>